<keyword evidence="8" id="KW-1185">Reference proteome</keyword>
<comment type="subcellular location">
    <subcellularLocation>
        <location evidence="1">Membrane</location>
        <topology evidence="1">Multi-pass membrane protein</topology>
    </subcellularLocation>
</comment>
<dbReference type="GO" id="GO:0015459">
    <property type="term" value="F:potassium channel regulator activity"/>
    <property type="evidence" value="ECO:0007669"/>
    <property type="project" value="TreeGrafter"/>
</dbReference>
<evidence type="ECO:0000256" key="1">
    <source>
        <dbReference type="ARBA" id="ARBA00004141"/>
    </source>
</evidence>
<dbReference type="InterPro" id="IPR051951">
    <property type="entry name" value="UNC-93_regulatory"/>
</dbReference>
<feature type="transmembrane region" description="Helical" evidence="6">
    <location>
        <begin position="537"/>
        <end position="554"/>
    </location>
</feature>
<evidence type="ECO:0000313" key="8">
    <source>
        <dbReference type="Proteomes" id="UP000594260"/>
    </source>
</evidence>
<dbReference type="InParanoid" id="A0A7M7KJJ9"/>
<feature type="transmembrane region" description="Helical" evidence="6">
    <location>
        <begin position="170"/>
        <end position="188"/>
    </location>
</feature>
<comment type="similarity">
    <text evidence="2">Belongs to the unc-93 family.</text>
</comment>
<evidence type="ECO:0000256" key="4">
    <source>
        <dbReference type="ARBA" id="ARBA00022989"/>
    </source>
</evidence>
<dbReference type="GO" id="GO:0043266">
    <property type="term" value="P:regulation of potassium ion transport"/>
    <property type="evidence" value="ECO:0007669"/>
    <property type="project" value="TreeGrafter"/>
</dbReference>
<dbReference type="GO" id="GO:0005886">
    <property type="term" value="C:plasma membrane"/>
    <property type="evidence" value="ECO:0007669"/>
    <property type="project" value="TreeGrafter"/>
</dbReference>
<dbReference type="PANTHER" id="PTHR19444:SF11">
    <property type="entry name" value="UNC93-LIKE PROTEIN"/>
    <property type="match status" value="1"/>
</dbReference>
<feature type="transmembrane region" description="Helical" evidence="6">
    <location>
        <begin position="560"/>
        <end position="581"/>
    </location>
</feature>
<keyword evidence="5 6" id="KW-0472">Membrane</keyword>
<dbReference type="KEGG" id="vde:111252724"/>
<accession>A0A7M7KJJ9</accession>
<dbReference type="OrthoDB" id="78663at2759"/>
<evidence type="ECO:0000256" key="6">
    <source>
        <dbReference type="SAM" id="Phobius"/>
    </source>
</evidence>
<evidence type="ECO:0000313" key="7">
    <source>
        <dbReference type="EnsemblMetazoa" id="XP_022666781"/>
    </source>
</evidence>
<sequence length="598" mass="64959">MNDMTSDEQRLLQYASSQGHQHQYRAVDDPGDGLIGTSKSMASIGDNDDMSCSAVNGSGHHLATHRKSPLAGCCRFPSHACVPSTSRAGSICATLEKTASNSPTTAGIVMGGEVTPRHCRKLSPVYIERVVLKSVLLLGLAFTCVLAPFYCLHYIQTPLFIETGLGTTSLALLYGTGALSCWYAPAFVQHLSPSWAIVVSFVTQAVYVSTFFYPKSFTLFPSAVLAGSTLGPLFSAQTSFLMHLVSRVSALTDGARTGVERRFLRMFYALANCSRVIGTVSLLFMVACTADVQTYERPHSHTVHSEYFNDVNVEAGRVSKGFVMCSSSACPSGRVVRSPPTFSISLSPLVSLFVVSVFLGLVFTGIALVMSLLDKFQMFEYQDPLERAVCGRWLRAVAHSLTESRLRLLLPMAFFSGLQQGVMNADFTQLYISCAPSLYALSFVVLLAAVLHLLTSLVLLSCPGLNRPALVFGTLLLNALMLLLMSSWSPQASEHTAASNPLFFIVSSLWGFCSGVWETLMITYLSGSFEWHWEAPFSAMFMSHFVGMTVAFGASSTLCLSFSLLVLSFVLLAASLPYALLENKHHQDMLAKLTVAHL</sequence>
<organism evidence="7 8">
    <name type="scientific">Varroa destructor</name>
    <name type="common">Honeybee mite</name>
    <dbReference type="NCBI Taxonomy" id="109461"/>
    <lineage>
        <taxon>Eukaryota</taxon>
        <taxon>Metazoa</taxon>
        <taxon>Ecdysozoa</taxon>
        <taxon>Arthropoda</taxon>
        <taxon>Chelicerata</taxon>
        <taxon>Arachnida</taxon>
        <taxon>Acari</taxon>
        <taxon>Parasitiformes</taxon>
        <taxon>Mesostigmata</taxon>
        <taxon>Gamasina</taxon>
        <taxon>Dermanyssoidea</taxon>
        <taxon>Varroidae</taxon>
        <taxon>Varroa</taxon>
    </lineage>
</organism>
<reference evidence="7" key="1">
    <citation type="submission" date="2021-01" db="UniProtKB">
        <authorList>
            <consortium name="EnsemblMetazoa"/>
        </authorList>
    </citation>
    <scope>IDENTIFICATION</scope>
</reference>
<feature type="transmembrane region" description="Helical" evidence="6">
    <location>
        <begin position="195"/>
        <end position="213"/>
    </location>
</feature>
<dbReference type="GeneID" id="111252724"/>
<dbReference type="Pfam" id="PF05978">
    <property type="entry name" value="UNC-93"/>
    <property type="match status" value="1"/>
</dbReference>
<dbReference type="PANTHER" id="PTHR19444">
    <property type="entry name" value="UNC-93 RELATED"/>
    <property type="match status" value="1"/>
</dbReference>
<dbReference type="Proteomes" id="UP000594260">
    <property type="component" value="Unplaced"/>
</dbReference>
<dbReference type="GO" id="GO:0006937">
    <property type="term" value="P:regulation of muscle contraction"/>
    <property type="evidence" value="ECO:0007669"/>
    <property type="project" value="TreeGrafter"/>
</dbReference>
<feature type="transmembrane region" description="Helical" evidence="6">
    <location>
        <begin position="501"/>
        <end position="525"/>
    </location>
</feature>
<feature type="transmembrane region" description="Helical" evidence="6">
    <location>
        <begin position="349"/>
        <end position="373"/>
    </location>
</feature>
<dbReference type="AlphaFoldDB" id="A0A7M7KJJ9"/>
<dbReference type="GO" id="GO:0055120">
    <property type="term" value="C:striated muscle dense body"/>
    <property type="evidence" value="ECO:0007669"/>
    <property type="project" value="TreeGrafter"/>
</dbReference>
<feature type="transmembrane region" description="Helical" evidence="6">
    <location>
        <begin position="130"/>
        <end position="150"/>
    </location>
</feature>
<keyword evidence="4 6" id="KW-1133">Transmembrane helix</keyword>
<feature type="transmembrane region" description="Helical" evidence="6">
    <location>
        <begin position="219"/>
        <end position="245"/>
    </location>
</feature>
<feature type="transmembrane region" description="Helical" evidence="6">
    <location>
        <begin position="469"/>
        <end position="489"/>
    </location>
</feature>
<feature type="transmembrane region" description="Helical" evidence="6">
    <location>
        <begin position="438"/>
        <end position="462"/>
    </location>
</feature>
<dbReference type="InterPro" id="IPR010291">
    <property type="entry name" value="Ion_channel_UNC-93"/>
</dbReference>
<evidence type="ECO:0000256" key="3">
    <source>
        <dbReference type="ARBA" id="ARBA00022692"/>
    </source>
</evidence>
<evidence type="ECO:0000256" key="2">
    <source>
        <dbReference type="ARBA" id="ARBA00009172"/>
    </source>
</evidence>
<name>A0A7M7KJJ9_VARDE</name>
<dbReference type="OMA" id="AHGFLCE"/>
<protein>
    <submittedName>
        <fullName evidence="7">Uncharacterized protein</fullName>
    </submittedName>
</protein>
<feature type="transmembrane region" description="Helical" evidence="6">
    <location>
        <begin position="266"/>
        <end position="287"/>
    </location>
</feature>
<dbReference type="EnsemblMetazoa" id="XM_022811046">
    <property type="protein sequence ID" value="XP_022666781"/>
    <property type="gene ID" value="LOC111252724"/>
</dbReference>
<evidence type="ECO:0000256" key="5">
    <source>
        <dbReference type="ARBA" id="ARBA00023136"/>
    </source>
</evidence>
<proteinExistence type="inferred from homology"/>
<dbReference type="FunCoup" id="A0A7M7KJJ9">
    <property type="interactions" value="37"/>
</dbReference>
<dbReference type="RefSeq" id="XP_022666781.1">
    <property type="nucleotide sequence ID" value="XM_022811046.1"/>
</dbReference>
<keyword evidence="3 6" id="KW-0812">Transmembrane</keyword>